<evidence type="ECO:0000313" key="1">
    <source>
        <dbReference type="EMBL" id="CAK0786148.1"/>
    </source>
</evidence>
<comment type="caution">
    <text evidence="1">The sequence shown here is derived from an EMBL/GenBank/DDBJ whole genome shotgun (WGS) entry which is preliminary data.</text>
</comment>
<organism evidence="1 2">
    <name type="scientific">Coccomyxa viridis</name>
    <dbReference type="NCBI Taxonomy" id="1274662"/>
    <lineage>
        <taxon>Eukaryota</taxon>
        <taxon>Viridiplantae</taxon>
        <taxon>Chlorophyta</taxon>
        <taxon>core chlorophytes</taxon>
        <taxon>Trebouxiophyceae</taxon>
        <taxon>Trebouxiophyceae incertae sedis</taxon>
        <taxon>Coccomyxaceae</taxon>
        <taxon>Coccomyxa</taxon>
    </lineage>
</organism>
<name>A0AAV1IJP6_9CHLO</name>
<dbReference type="Proteomes" id="UP001314263">
    <property type="component" value="Unassembled WGS sequence"/>
</dbReference>
<evidence type="ECO:0000313" key="2">
    <source>
        <dbReference type="Proteomes" id="UP001314263"/>
    </source>
</evidence>
<gene>
    <name evidence="1" type="ORF">CVIRNUC_009361</name>
</gene>
<keyword evidence="2" id="KW-1185">Reference proteome</keyword>
<protein>
    <submittedName>
        <fullName evidence="1">Uncharacterized protein</fullName>
    </submittedName>
</protein>
<accession>A0AAV1IJP6</accession>
<proteinExistence type="predicted"/>
<sequence>MGLRHALSPLSSTCAPEAPIQEPKEALVAEALQSSCGSSLLSGFAISGVWCLQSGASLKGSSRIAALPPRHTAPSLGDICGLYALQNVQESATHSPQCGPGIPKSQKRLFGLVTAGRKLRLHDPVKCTTGASIILQATGAL</sequence>
<reference evidence="1 2" key="1">
    <citation type="submission" date="2023-10" db="EMBL/GenBank/DDBJ databases">
        <authorList>
            <person name="Maclean D."/>
            <person name="Macfadyen A."/>
        </authorList>
    </citation>
    <scope>NUCLEOTIDE SEQUENCE [LARGE SCALE GENOMIC DNA]</scope>
</reference>
<dbReference type="EMBL" id="CAUYUE010000014">
    <property type="protein sequence ID" value="CAK0786148.1"/>
    <property type="molecule type" value="Genomic_DNA"/>
</dbReference>
<dbReference type="AlphaFoldDB" id="A0AAV1IJP6"/>